<evidence type="ECO:0000313" key="7">
    <source>
        <dbReference type="Proteomes" id="UP000515151"/>
    </source>
</evidence>
<dbReference type="Proteomes" id="UP000197138">
    <property type="component" value="Unassembled WGS sequence"/>
</dbReference>
<reference evidence="7" key="3">
    <citation type="journal article" date="2020" name="Plant Biotechnol. J.">
        <title>The pomegranate (Punica granatum L.) draft genome dissects genetic divergence between soft- and hard-seeded cultivars.</title>
        <authorList>
            <person name="Luo X."/>
            <person name="Li H."/>
            <person name="Wu Z."/>
            <person name="Yao W."/>
            <person name="Zhao P."/>
            <person name="Cao D."/>
            <person name="Yu H."/>
            <person name="Li K."/>
            <person name="Poudel K."/>
            <person name="Zhao D."/>
            <person name="Zhang F."/>
            <person name="Xia X."/>
            <person name="Chen L."/>
            <person name="Wang Q."/>
            <person name="Jing D."/>
            <person name="Cao S."/>
        </authorList>
    </citation>
    <scope>NUCLEOTIDE SEQUENCE [LARGE SCALE GENOMIC DNA]</scope>
</reference>
<reference evidence="8 9" key="4">
    <citation type="submission" date="2025-04" db="UniProtKB">
        <authorList>
            <consortium name="RefSeq"/>
        </authorList>
    </citation>
    <scope>IDENTIFICATION</scope>
    <source>
        <tissue evidence="8 9">Leaf</tissue>
    </source>
</reference>
<dbReference type="InterPro" id="IPR056813">
    <property type="entry name" value="GIL1_IRKI_C"/>
</dbReference>
<evidence type="ECO:0000313" key="5">
    <source>
        <dbReference type="EMBL" id="OWM88579.1"/>
    </source>
</evidence>
<feature type="region of interest" description="Disordered" evidence="2">
    <location>
        <begin position="38"/>
        <end position="68"/>
    </location>
</feature>
<dbReference type="GO" id="GO:0009959">
    <property type="term" value="P:negative gravitropism"/>
    <property type="evidence" value="ECO:0007669"/>
    <property type="project" value="InterPro"/>
</dbReference>
<protein>
    <submittedName>
        <fullName evidence="8 9">Protein GRAVITROPIC IN THE LIGHT 1-like</fullName>
    </submittedName>
</protein>
<evidence type="ECO:0000313" key="8">
    <source>
        <dbReference type="RefSeq" id="XP_031404844.1"/>
    </source>
</evidence>
<dbReference type="Proteomes" id="UP000515151">
    <property type="component" value="Chromosome 7"/>
</dbReference>
<dbReference type="EMBL" id="MTKT01000790">
    <property type="protein sequence ID" value="OWM88579.1"/>
    <property type="molecule type" value="Genomic_DNA"/>
</dbReference>
<evidence type="ECO:0000313" key="6">
    <source>
        <dbReference type="Proteomes" id="UP000197138"/>
    </source>
</evidence>
<keyword evidence="7" id="KW-1185">Reference proteome</keyword>
<dbReference type="PANTHER" id="PTHR31161">
    <property type="entry name" value="PROTEIN GRAVITROPIC IN THE LIGHT 1"/>
    <property type="match status" value="1"/>
</dbReference>
<dbReference type="RefSeq" id="XP_031404845.1">
    <property type="nucleotide sequence ID" value="XM_031548985.1"/>
</dbReference>
<proteinExistence type="predicted"/>
<dbReference type="InterPro" id="IPR040225">
    <property type="entry name" value="GIL1-like"/>
</dbReference>
<evidence type="ECO:0000259" key="4">
    <source>
        <dbReference type="Pfam" id="PF24994"/>
    </source>
</evidence>
<dbReference type="InterPro" id="IPR006943">
    <property type="entry name" value="DUF641_pln"/>
</dbReference>
<feature type="domain" description="DUF641" evidence="3">
    <location>
        <begin position="82"/>
        <end position="203"/>
    </location>
</feature>
<dbReference type="RefSeq" id="XP_031404844.1">
    <property type="nucleotide sequence ID" value="XM_031548984.1"/>
</dbReference>
<evidence type="ECO:0000259" key="3">
    <source>
        <dbReference type="Pfam" id="PF04859"/>
    </source>
</evidence>
<dbReference type="AlphaFoldDB" id="A0A218XVF8"/>
<evidence type="ECO:0000313" key="9">
    <source>
        <dbReference type="RefSeq" id="XP_031404845.1"/>
    </source>
</evidence>
<dbReference type="GO" id="GO:0009639">
    <property type="term" value="P:response to red or far red light"/>
    <property type="evidence" value="ECO:0007669"/>
    <property type="project" value="InterPro"/>
</dbReference>
<feature type="coiled-coil region" evidence="1">
    <location>
        <begin position="173"/>
        <end position="210"/>
    </location>
</feature>
<gene>
    <name evidence="8 9" type="primary">LOC116213873</name>
    <name evidence="5" type="ORF">CDL15_Pgr002346</name>
</gene>
<name>A0A218XVF8_PUNGR</name>
<feature type="compositionally biased region" description="Basic and acidic residues" evidence="2">
    <location>
        <begin position="38"/>
        <end position="61"/>
    </location>
</feature>
<accession>A0A218XVF8</accession>
<reference evidence="5" key="2">
    <citation type="submission" date="2017-06" db="EMBL/GenBank/DDBJ databases">
        <title>The pomegranate genome and the genomics of punicalagin biosynthesis.</title>
        <authorList>
            <person name="Xu C."/>
        </authorList>
    </citation>
    <scope>NUCLEOTIDE SEQUENCE [LARGE SCALE GENOMIC DNA]</scope>
    <source>
        <tissue evidence="5">Fresh leaf</tissue>
    </source>
</reference>
<dbReference type="Pfam" id="PF04859">
    <property type="entry name" value="DUF641"/>
    <property type="match status" value="1"/>
</dbReference>
<feature type="domain" description="GIL1/IRKI C-terminal" evidence="4">
    <location>
        <begin position="406"/>
        <end position="462"/>
    </location>
</feature>
<dbReference type="GeneID" id="116213873"/>
<reference evidence="6" key="1">
    <citation type="journal article" date="2017" name="Plant J.">
        <title>The pomegranate (Punica granatum L.) genome and the genomics of punicalagin biosynthesis.</title>
        <authorList>
            <person name="Qin G."/>
            <person name="Xu C."/>
            <person name="Ming R."/>
            <person name="Tang H."/>
            <person name="Guyot R."/>
            <person name="Kramer E.M."/>
            <person name="Hu Y."/>
            <person name="Yi X."/>
            <person name="Qi Y."/>
            <person name="Xu X."/>
            <person name="Gao Z."/>
            <person name="Pan H."/>
            <person name="Jian J."/>
            <person name="Tian Y."/>
            <person name="Yue Z."/>
            <person name="Xu Y."/>
        </authorList>
    </citation>
    <scope>NUCLEOTIDE SEQUENCE [LARGE SCALE GENOMIC DNA]</scope>
    <source>
        <strain evidence="6">cv. Dabenzi</strain>
    </source>
</reference>
<organism evidence="5 6">
    <name type="scientific">Punica granatum</name>
    <name type="common">Pomegranate</name>
    <dbReference type="NCBI Taxonomy" id="22663"/>
    <lineage>
        <taxon>Eukaryota</taxon>
        <taxon>Viridiplantae</taxon>
        <taxon>Streptophyta</taxon>
        <taxon>Embryophyta</taxon>
        <taxon>Tracheophyta</taxon>
        <taxon>Spermatophyta</taxon>
        <taxon>Magnoliopsida</taxon>
        <taxon>eudicotyledons</taxon>
        <taxon>Gunneridae</taxon>
        <taxon>Pentapetalae</taxon>
        <taxon>rosids</taxon>
        <taxon>malvids</taxon>
        <taxon>Myrtales</taxon>
        <taxon>Lythraceae</taxon>
        <taxon>Punica</taxon>
    </lineage>
</organism>
<dbReference type="Pfam" id="PF24994">
    <property type="entry name" value="GIL1_IRKI_C"/>
    <property type="match status" value="1"/>
</dbReference>
<dbReference type="OrthoDB" id="1915848at2759"/>
<keyword evidence="1" id="KW-0175">Coiled coil</keyword>
<evidence type="ECO:0000256" key="1">
    <source>
        <dbReference type="SAM" id="Coils"/>
    </source>
</evidence>
<evidence type="ECO:0000256" key="2">
    <source>
        <dbReference type="SAM" id="MobiDB-lite"/>
    </source>
</evidence>
<sequence>MESVKKRRVPSLSKFSWTFTKVLHLRAVNGIAPVDRTPKIKSSQERVESDQFKDERSTSIKEEEEEEEKAEANLQISIAVLQLEALTANLFAGISCVKAAYAQLQFSQSPYDSDGIQKSDRLIVSELKKLSELKQGYLNKEFDTSPESSIMGAEIQEQRSLLRIYEITRKKMEHQLNLRLSELTLLREKLEELNKQNRLLVKRLNQTQSGPLNNPKSLQPFDLFTTQHFVMVLGSAVKSIRNFVRSMIVEMKSADWDIEAAASSIEPDVLYSKADHKCFVFESYVSREMFDAFQFPDFSLHNMSLPDKRLLKEFLLDKFHELRSTDPNNFLQREPKSEFAKFCRAKYLRLVHPRMESAFFGDLSQRKTVNSGKFPDGEFFALFAEMAKWVWLLHCLSLSYEPCVSIFQVIRGSRFSEVYMENVVEERSFPAPDSLENDALSVAFTVVPGFKIWEIIVQCQVYLLHPNFNQGSK</sequence>